<dbReference type="Proteomes" id="UP000035740">
    <property type="component" value="Unassembled WGS sequence"/>
</dbReference>
<proteinExistence type="predicted"/>
<organism evidence="1 2">
    <name type="scientific">Beta vulgaris subsp. vulgaris</name>
    <name type="common">Beet</name>
    <dbReference type="NCBI Taxonomy" id="3555"/>
    <lineage>
        <taxon>Eukaryota</taxon>
        <taxon>Viridiplantae</taxon>
        <taxon>Streptophyta</taxon>
        <taxon>Embryophyta</taxon>
        <taxon>Tracheophyta</taxon>
        <taxon>Spermatophyta</taxon>
        <taxon>Magnoliopsida</taxon>
        <taxon>eudicotyledons</taxon>
        <taxon>Gunneridae</taxon>
        <taxon>Pentapetalae</taxon>
        <taxon>Caryophyllales</taxon>
        <taxon>Chenopodiaceae</taxon>
        <taxon>Betoideae</taxon>
        <taxon>Beta</taxon>
    </lineage>
</organism>
<keyword evidence="2" id="KW-1185">Reference proteome</keyword>
<sequence>MSLISAVLNDPFTDFGNMELLQPFMDLGIDTGQPNRYRHHYHRHRAHRYQQRGRGGGGGGGG</sequence>
<name>A0A0J7YPR1_BETVV</name>
<reference evidence="1 2" key="1">
    <citation type="journal article" date="2014" name="Nature">
        <title>The genome of the recently domesticated crop plant sugar beet (Beta vulgaris).</title>
        <authorList>
            <person name="Dohm J.C."/>
            <person name="Minoche A.E."/>
            <person name="Holtgrawe D."/>
            <person name="Capella-Gutierrez S."/>
            <person name="Zakrzewski F."/>
            <person name="Tafer H."/>
            <person name="Rupp O."/>
            <person name="Sorensen T.R."/>
            <person name="Stracke R."/>
            <person name="Reinhardt R."/>
            <person name="Goesmann A."/>
            <person name="Kraft T."/>
            <person name="Schulz B."/>
            <person name="Stadler P.F."/>
            <person name="Schmidt T."/>
            <person name="Gabaldon T."/>
            <person name="Lehrach H."/>
            <person name="Weisshaar B."/>
            <person name="Himmelbauer H."/>
        </authorList>
    </citation>
    <scope>NUCLEOTIDE SEQUENCE [LARGE SCALE GENOMIC DNA]</scope>
    <source>
        <tissue evidence="1">Taproot</tissue>
    </source>
</reference>
<evidence type="ECO:0000313" key="2">
    <source>
        <dbReference type="Proteomes" id="UP000035740"/>
    </source>
</evidence>
<dbReference type="Gramene" id="KMS65556">
    <property type="protein sequence ID" value="KMS65556"/>
    <property type="gene ID" value="BVRB_034770"/>
</dbReference>
<gene>
    <name evidence="1" type="ORF">BVRB_034770</name>
</gene>
<accession>A0A0J7YPR1</accession>
<feature type="non-terminal residue" evidence="1">
    <location>
        <position position="62"/>
    </location>
</feature>
<protein>
    <submittedName>
        <fullName evidence="1">Uncharacterized protein</fullName>
    </submittedName>
</protein>
<dbReference type="EMBL" id="KQ106854">
    <property type="protein sequence ID" value="KMS65556.1"/>
    <property type="molecule type" value="Genomic_DNA"/>
</dbReference>
<dbReference type="AlphaFoldDB" id="A0A0J7YPR1"/>
<evidence type="ECO:0000313" key="1">
    <source>
        <dbReference type="EMBL" id="KMS65556.1"/>
    </source>
</evidence>